<dbReference type="EMBL" id="KP793109">
    <property type="protein sequence ID" value="ALM63491.1"/>
    <property type="molecule type" value="Genomic_DNA"/>
</dbReference>
<protein>
    <submittedName>
        <fullName evidence="1">Uncharacterized protein</fullName>
    </submittedName>
</protein>
<gene>
    <name evidence="1" type="ORF">PhiC0139_39</name>
</gene>
<proteinExistence type="predicted"/>
<dbReference type="Proteomes" id="UP000222367">
    <property type="component" value="Segment"/>
</dbReference>
<name>A0A126HA80_9CAUD</name>
<evidence type="ECO:0000313" key="1">
    <source>
        <dbReference type="EMBL" id="ALM63491.1"/>
    </source>
</evidence>
<accession>A0A126HA80</accession>
<dbReference type="Pfam" id="PF22130">
    <property type="entry name" value="Phage_gp38"/>
    <property type="match status" value="1"/>
</dbReference>
<reference evidence="1 2" key="1">
    <citation type="journal article" date="2016" name="Sci. Rep.">
        <title>Comparative genomics and functional analysis of the 936 group of lactococcal Siphoviridae phages.</title>
        <authorList>
            <person name="Murphy J."/>
            <person name="Bottacini F."/>
            <person name="Mahony J."/>
            <person name="Kelleher P."/>
            <person name="Neve H."/>
            <person name="Zomer A."/>
            <person name="Nauta A."/>
            <person name="van Sinderen D."/>
        </authorList>
    </citation>
    <scope>NUCLEOTIDE SEQUENCE [LARGE SCALE GENOMIC DNA]</scope>
</reference>
<evidence type="ECO:0000313" key="2">
    <source>
        <dbReference type="Proteomes" id="UP000222367"/>
    </source>
</evidence>
<sequence>MYTEEEREQIIDIVDKMSLLKQDFDGAFTWIKENVSIPFDFDEEQKFISDLKQLVKINALKFGKIYEGVLNDNTTRATQKT</sequence>
<dbReference type="InterPro" id="IPR054372">
    <property type="entry name" value="Gp38-like"/>
</dbReference>
<organism evidence="1 2">
    <name type="scientific">Lactococcus phage 936 group phage PhiC0139</name>
    <dbReference type="NCBI Taxonomy" id="1636574"/>
    <lineage>
        <taxon>Viruses</taxon>
        <taxon>Duplodnaviria</taxon>
        <taxon>Heunggongvirae</taxon>
        <taxon>Uroviricota</taxon>
        <taxon>Caudoviricetes</taxon>
        <taxon>Skunavirus</taxon>
        <taxon>Skunavirus B1127</taxon>
    </lineage>
</organism>